<keyword evidence="3" id="KW-1185">Reference proteome</keyword>
<sequence>MKIRKRDSTAILKSLSAGVVPNRGLQYIIIGREKEMKQIELDLDEVSNGNSLIKFFIGDFGTGKSFMQAYIKQVGLKENFVVAQADFSPDRRLYGNDGQALALYNELMKNLSTKSAPEGNALTNILDQWIFNIQEQVVEARGYEKIDLENKDFNRDVETKIEHIVSNMDELTGGYDFARVLNIYYRSFIEKNQDQKRAVLRWIRGEYTTKTDAKNDLGIREIINDDNYYGYLKVIAKFVNQIGYSGLVINLDEAVNLYKITHSLARNKNYEMILTIYNDIFQGDVENLYITFSGTPEFLEDERRGIYSYRALQRRLRPGFQDAEFQDLKEPVIKLKPISANETLALLMNLRDIHAAHYKYNPIVSDEEIKNYLNKYYEMPGAEKYVIIGDIIKGFISRLNILYENPNIDRAKLFGEINMETSQETSMTNQTTDLNNRFKKESY</sequence>
<gene>
    <name evidence="2" type="ordered locus">Nther_1524</name>
</gene>
<dbReference type="InParanoid" id="B2A402"/>
<accession>B2A402</accession>
<dbReference type="AlphaFoldDB" id="B2A402"/>
<dbReference type="HOGENOM" id="CLU_050343_0_0_9"/>
<dbReference type="Pfam" id="PF10923">
    <property type="entry name" value="BrxC_BrxD"/>
    <property type="match status" value="1"/>
</dbReference>
<dbReference type="Proteomes" id="UP000001683">
    <property type="component" value="Chromosome"/>
</dbReference>
<dbReference type="InterPro" id="IPR021228">
    <property type="entry name" value="BrxD"/>
</dbReference>
<protein>
    <recommendedName>
        <fullName evidence="4">Biotin carboxylase</fullName>
    </recommendedName>
</protein>
<proteinExistence type="predicted"/>
<evidence type="ECO:0000313" key="2">
    <source>
        <dbReference type="EMBL" id="ACB85104.1"/>
    </source>
</evidence>
<reference evidence="2 3" key="1">
    <citation type="submission" date="2008-04" db="EMBL/GenBank/DDBJ databases">
        <title>Complete sequence of chromosome of Natranaerobius thermophilus JW/NM-WN-LF.</title>
        <authorList>
            <consortium name="US DOE Joint Genome Institute"/>
            <person name="Copeland A."/>
            <person name="Lucas S."/>
            <person name="Lapidus A."/>
            <person name="Glavina del Rio T."/>
            <person name="Dalin E."/>
            <person name="Tice H."/>
            <person name="Bruce D."/>
            <person name="Goodwin L."/>
            <person name="Pitluck S."/>
            <person name="Chertkov O."/>
            <person name="Brettin T."/>
            <person name="Detter J.C."/>
            <person name="Han C."/>
            <person name="Kuske C.R."/>
            <person name="Schmutz J."/>
            <person name="Larimer F."/>
            <person name="Land M."/>
            <person name="Hauser L."/>
            <person name="Kyrpides N."/>
            <person name="Lykidis A."/>
            <person name="Mesbah N.M."/>
            <person name="Wiegel J."/>
        </authorList>
    </citation>
    <scope>NUCLEOTIDE SEQUENCE [LARGE SCALE GENOMIC DNA]</scope>
    <source>
        <strain evidence="3">ATCC BAA-1301 / DSM 18059 / JW/NM-WN-LF</strain>
    </source>
</reference>
<evidence type="ECO:0000256" key="1">
    <source>
        <dbReference type="SAM" id="MobiDB-lite"/>
    </source>
</evidence>
<evidence type="ECO:0008006" key="4">
    <source>
        <dbReference type="Google" id="ProtNLM"/>
    </source>
</evidence>
<dbReference type="EMBL" id="CP001034">
    <property type="protein sequence ID" value="ACB85104.1"/>
    <property type="molecule type" value="Genomic_DNA"/>
</dbReference>
<organism evidence="2 3">
    <name type="scientific">Natranaerobius thermophilus (strain ATCC BAA-1301 / DSM 18059 / JW/NM-WN-LF)</name>
    <dbReference type="NCBI Taxonomy" id="457570"/>
    <lineage>
        <taxon>Bacteria</taxon>
        <taxon>Bacillati</taxon>
        <taxon>Bacillota</taxon>
        <taxon>Clostridia</taxon>
        <taxon>Natranaerobiales</taxon>
        <taxon>Natranaerobiaceae</taxon>
        <taxon>Natranaerobius</taxon>
    </lineage>
</organism>
<evidence type="ECO:0000313" key="3">
    <source>
        <dbReference type="Proteomes" id="UP000001683"/>
    </source>
</evidence>
<reference evidence="2 3" key="2">
    <citation type="journal article" date="2011" name="J. Bacteriol.">
        <title>Complete genome sequence of the anaerobic, halophilic alkalithermophile Natranaerobius thermophilus JW/NM-WN-LF.</title>
        <authorList>
            <person name="Zhao B."/>
            <person name="Mesbah N.M."/>
            <person name="Dalin E."/>
            <person name="Goodwin L."/>
            <person name="Nolan M."/>
            <person name="Pitluck S."/>
            <person name="Chertkov O."/>
            <person name="Brettin T.S."/>
            <person name="Han J."/>
            <person name="Larimer F.W."/>
            <person name="Land M.L."/>
            <person name="Hauser L."/>
            <person name="Kyrpides N."/>
            <person name="Wiegel J."/>
        </authorList>
    </citation>
    <scope>NUCLEOTIDE SEQUENCE [LARGE SCALE GENOMIC DNA]</scope>
    <source>
        <strain evidence="3">ATCC BAA-1301 / DSM 18059 / JW/NM-WN-LF</strain>
    </source>
</reference>
<name>B2A402_NATTJ</name>
<dbReference type="STRING" id="457570.Nther_1524"/>
<dbReference type="KEGG" id="nth:Nther_1524"/>
<dbReference type="OrthoDB" id="9772976at2"/>
<dbReference type="RefSeq" id="WP_012447976.1">
    <property type="nucleotide sequence ID" value="NC_010718.1"/>
</dbReference>
<feature type="compositionally biased region" description="Polar residues" evidence="1">
    <location>
        <begin position="424"/>
        <end position="435"/>
    </location>
</feature>
<dbReference type="InterPro" id="IPR027417">
    <property type="entry name" value="P-loop_NTPase"/>
</dbReference>
<feature type="region of interest" description="Disordered" evidence="1">
    <location>
        <begin position="424"/>
        <end position="443"/>
    </location>
</feature>
<dbReference type="SUPFAM" id="SSF52540">
    <property type="entry name" value="P-loop containing nucleoside triphosphate hydrolases"/>
    <property type="match status" value="1"/>
</dbReference>
<dbReference type="eggNOG" id="COG1135">
    <property type="taxonomic scope" value="Bacteria"/>
</dbReference>